<dbReference type="EMBL" id="JACEZS010000023">
    <property type="protein sequence ID" value="MBA5607942.1"/>
    <property type="molecule type" value="Genomic_DNA"/>
</dbReference>
<evidence type="ECO:0000313" key="5">
    <source>
        <dbReference type="Proteomes" id="UP000566711"/>
    </source>
</evidence>
<evidence type="ECO:0000259" key="3">
    <source>
        <dbReference type="PROSITE" id="PS50110"/>
    </source>
</evidence>
<dbReference type="Pfam" id="PF00072">
    <property type="entry name" value="Response_reg"/>
    <property type="match status" value="1"/>
</dbReference>
<dbReference type="Proteomes" id="UP000566711">
    <property type="component" value="Unassembled WGS sequence"/>
</dbReference>
<keyword evidence="1 2" id="KW-0597">Phosphoprotein</keyword>
<reference evidence="4 5" key="1">
    <citation type="submission" date="2020-07" db="EMBL/GenBank/DDBJ databases">
        <title>Novel species isolated from subtropical streams in China.</title>
        <authorList>
            <person name="Lu H."/>
        </authorList>
    </citation>
    <scope>NUCLEOTIDE SEQUENCE [LARGE SCALE GENOMIC DNA]</scope>
    <source>
        <strain evidence="4 5">FT3S</strain>
    </source>
</reference>
<keyword evidence="5" id="KW-1185">Reference proteome</keyword>
<dbReference type="InterPro" id="IPR001789">
    <property type="entry name" value="Sig_transdc_resp-reg_receiver"/>
</dbReference>
<dbReference type="InterPro" id="IPR050595">
    <property type="entry name" value="Bact_response_regulator"/>
</dbReference>
<proteinExistence type="predicted"/>
<dbReference type="AlphaFoldDB" id="A0A7W2EL53"/>
<organism evidence="4 5">
    <name type="scientific">Rugamonas fusca</name>
    <dbReference type="NCBI Taxonomy" id="2758568"/>
    <lineage>
        <taxon>Bacteria</taxon>
        <taxon>Pseudomonadati</taxon>
        <taxon>Pseudomonadota</taxon>
        <taxon>Betaproteobacteria</taxon>
        <taxon>Burkholderiales</taxon>
        <taxon>Oxalobacteraceae</taxon>
        <taxon>Telluria group</taxon>
        <taxon>Rugamonas</taxon>
    </lineage>
</organism>
<dbReference type="RefSeq" id="WP_182220131.1">
    <property type="nucleotide sequence ID" value="NZ_JACEZS010000023.1"/>
</dbReference>
<dbReference type="Gene3D" id="3.40.50.2300">
    <property type="match status" value="1"/>
</dbReference>
<dbReference type="PANTHER" id="PTHR44591">
    <property type="entry name" value="STRESS RESPONSE REGULATOR PROTEIN 1"/>
    <property type="match status" value="1"/>
</dbReference>
<evidence type="ECO:0000313" key="4">
    <source>
        <dbReference type="EMBL" id="MBA5607942.1"/>
    </source>
</evidence>
<gene>
    <name evidence="4" type="ORF">H3H36_21525</name>
</gene>
<name>A0A7W2EL53_9BURK</name>
<feature type="domain" description="Response regulatory" evidence="3">
    <location>
        <begin position="4"/>
        <end position="120"/>
    </location>
</feature>
<dbReference type="SMART" id="SM00448">
    <property type="entry name" value="REC"/>
    <property type="match status" value="1"/>
</dbReference>
<dbReference type="SUPFAM" id="SSF52172">
    <property type="entry name" value="CheY-like"/>
    <property type="match status" value="2"/>
</dbReference>
<dbReference type="PROSITE" id="PS50110">
    <property type="entry name" value="RESPONSE_REGULATORY"/>
    <property type="match status" value="1"/>
</dbReference>
<protein>
    <submittedName>
        <fullName evidence="4">Response regulator</fullName>
    </submittedName>
</protein>
<dbReference type="PANTHER" id="PTHR44591:SF23">
    <property type="entry name" value="CHEY SUBFAMILY"/>
    <property type="match status" value="1"/>
</dbReference>
<accession>A0A7W2EL53</accession>
<sequence length="279" mass="29072">MTASILVIEDNPANMNLMVYLLEAHGYRVLSAWDGEQGVAAARRELPDLVLCDLRLPKLDGHGVLRQLRADPATRAIPVLAASAEPADDGGAALLAAGFDGWLAKAFEPEQLLPALAAWLPPPLRAGQLAPPAPDTALHANAAALRAPDPGPAARARVLLLDAAPANHGLLASVLGQLGYTLTVASNAAQAEACAGLAFDLVLCDSGTDDEAALQAFPIPALRRFSRLPLIVLRPALDASVAWVPCGRRYPARLLAHPIDPTKLVDEIAACLAAARPPA</sequence>
<evidence type="ECO:0000256" key="2">
    <source>
        <dbReference type="PROSITE-ProRule" id="PRU00169"/>
    </source>
</evidence>
<dbReference type="InterPro" id="IPR011006">
    <property type="entry name" value="CheY-like_superfamily"/>
</dbReference>
<dbReference type="GO" id="GO:0000160">
    <property type="term" value="P:phosphorelay signal transduction system"/>
    <property type="evidence" value="ECO:0007669"/>
    <property type="project" value="InterPro"/>
</dbReference>
<evidence type="ECO:0000256" key="1">
    <source>
        <dbReference type="ARBA" id="ARBA00022553"/>
    </source>
</evidence>
<comment type="caution">
    <text evidence="4">The sequence shown here is derived from an EMBL/GenBank/DDBJ whole genome shotgun (WGS) entry which is preliminary data.</text>
</comment>
<feature type="modified residue" description="4-aspartylphosphate" evidence="2">
    <location>
        <position position="53"/>
    </location>
</feature>